<dbReference type="EMBL" id="CP031222">
    <property type="protein sequence ID" value="AXI02479.1"/>
    <property type="molecule type" value="Genomic_DNA"/>
</dbReference>
<feature type="transmembrane region" description="Helical" evidence="8">
    <location>
        <begin position="128"/>
        <end position="148"/>
    </location>
</feature>
<evidence type="ECO:0000256" key="3">
    <source>
        <dbReference type="ARBA" id="ARBA00022475"/>
    </source>
</evidence>
<evidence type="ECO:0000256" key="5">
    <source>
        <dbReference type="ARBA" id="ARBA00022989"/>
    </source>
</evidence>
<organism evidence="9 10">
    <name type="scientific">Aquirhabdus parva</name>
    <dbReference type="NCBI Taxonomy" id="2283318"/>
    <lineage>
        <taxon>Bacteria</taxon>
        <taxon>Pseudomonadati</taxon>
        <taxon>Pseudomonadota</taxon>
        <taxon>Gammaproteobacteria</taxon>
        <taxon>Moraxellales</taxon>
        <taxon>Moraxellaceae</taxon>
        <taxon>Aquirhabdus</taxon>
    </lineage>
</organism>
<evidence type="ECO:0000256" key="7">
    <source>
        <dbReference type="PIRSR" id="PIRSR604254-1"/>
    </source>
</evidence>
<keyword evidence="5 8" id="KW-1133">Transmembrane helix</keyword>
<dbReference type="GO" id="GO:0005886">
    <property type="term" value="C:plasma membrane"/>
    <property type="evidence" value="ECO:0007669"/>
    <property type="project" value="UniProtKB-SubCell"/>
</dbReference>
<keyword evidence="10" id="KW-1185">Reference proteome</keyword>
<keyword evidence="3" id="KW-1003">Cell membrane</keyword>
<dbReference type="PANTHER" id="PTHR20855">
    <property type="entry name" value="ADIPOR/PROGESTIN RECEPTOR-RELATED"/>
    <property type="match status" value="1"/>
</dbReference>
<keyword evidence="7" id="KW-0479">Metal-binding</keyword>
<feature type="transmembrane region" description="Helical" evidence="8">
    <location>
        <begin position="181"/>
        <end position="202"/>
    </location>
</feature>
<reference evidence="9 10" key="1">
    <citation type="submission" date="2018-07" db="EMBL/GenBank/DDBJ databases">
        <title>Genome sequencing of Moraxellaceae gen. HYN0046.</title>
        <authorList>
            <person name="Kim M."/>
            <person name="Yi H."/>
        </authorList>
    </citation>
    <scope>NUCLEOTIDE SEQUENCE [LARGE SCALE GENOMIC DNA]</scope>
    <source>
        <strain evidence="9 10">HYN0046</strain>
    </source>
</reference>
<dbReference type="KEGG" id="mbah:HYN46_06340"/>
<name>A0A345P5C0_9GAMM</name>
<dbReference type="PANTHER" id="PTHR20855:SF3">
    <property type="entry name" value="LD03007P"/>
    <property type="match status" value="1"/>
</dbReference>
<proteinExistence type="inferred from homology"/>
<feature type="binding site" evidence="7">
    <location>
        <position position="208"/>
    </location>
    <ligand>
        <name>Zn(2+)</name>
        <dbReference type="ChEBI" id="CHEBI:29105"/>
    </ligand>
</feature>
<dbReference type="NCBIfam" id="TIGR01065">
    <property type="entry name" value="hlyIII"/>
    <property type="match status" value="1"/>
</dbReference>
<feature type="transmembrane region" description="Helical" evidence="8">
    <location>
        <begin position="208"/>
        <end position="230"/>
    </location>
</feature>
<keyword evidence="7" id="KW-0862">Zinc</keyword>
<dbReference type="Proteomes" id="UP000253940">
    <property type="component" value="Chromosome"/>
</dbReference>
<evidence type="ECO:0000256" key="8">
    <source>
        <dbReference type="SAM" id="Phobius"/>
    </source>
</evidence>
<evidence type="ECO:0000256" key="4">
    <source>
        <dbReference type="ARBA" id="ARBA00022692"/>
    </source>
</evidence>
<feature type="binding site" evidence="7">
    <location>
        <position position="212"/>
    </location>
    <ligand>
        <name>Zn(2+)</name>
        <dbReference type="ChEBI" id="CHEBI:29105"/>
    </ligand>
</feature>
<accession>A0A345P5C0</accession>
<protein>
    <submittedName>
        <fullName evidence="9">Hemolysin III family protein</fullName>
    </submittedName>
</protein>
<dbReference type="RefSeq" id="WP_114898589.1">
    <property type="nucleotide sequence ID" value="NZ_CP031222.1"/>
</dbReference>
<comment type="similarity">
    <text evidence="2">Belongs to the UPF0073 (Hly-III) family.</text>
</comment>
<dbReference type="InterPro" id="IPR004254">
    <property type="entry name" value="AdipoR/HlyIII-related"/>
</dbReference>
<evidence type="ECO:0000313" key="10">
    <source>
        <dbReference type="Proteomes" id="UP000253940"/>
    </source>
</evidence>
<evidence type="ECO:0000256" key="6">
    <source>
        <dbReference type="ARBA" id="ARBA00023136"/>
    </source>
</evidence>
<dbReference type="GO" id="GO:0140911">
    <property type="term" value="F:pore-forming activity"/>
    <property type="evidence" value="ECO:0007669"/>
    <property type="project" value="InterPro"/>
</dbReference>
<gene>
    <name evidence="9" type="ORF">HYN46_06340</name>
</gene>
<feature type="transmembrane region" description="Helical" evidence="8">
    <location>
        <begin position="32"/>
        <end position="51"/>
    </location>
</feature>
<keyword evidence="4 8" id="KW-0812">Transmembrane</keyword>
<sequence length="232" mass="25545">MQTEPSSPEISSISEQEKPFEPHYPYEEVANSVSHGLGMLAAIVASVFMLMKATAPTAHLSDGQVAGVAVYGASMILLFLSSTLYHSAVDPARKAMFNRLDHCAIYLLIAGSYTPFLMITLKTTLADVLLIIIWALAVAGIAFKIFFIDKFPRTSLATYLMMGWLSIIAIYQLYQVAQMPLVYLLIAGGVSYSVGTIFYAINKIPYNHAIWHIFVLVGAALHCFAIWQFVIP</sequence>
<dbReference type="OrthoDB" id="9813689at2"/>
<dbReference type="AlphaFoldDB" id="A0A345P5C0"/>
<dbReference type="GO" id="GO:0046872">
    <property type="term" value="F:metal ion binding"/>
    <property type="evidence" value="ECO:0007669"/>
    <property type="project" value="UniProtKB-KW"/>
</dbReference>
<evidence type="ECO:0000256" key="1">
    <source>
        <dbReference type="ARBA" id="ARBA00004651"/>
    </source>
</evidence>
<dbReference type="Pfam" id="PF03006">
    <property type="entry name" value="HlyIII"/>
    <property type="match status" value="1"/>
</dbReference>
<feature type="binding site" evidence="7">
    <location>
        <position position="86"/>
    </location>
    <ligand>
        <name>Zn(2+)</name>
        <dbReference type="ChEBI" id="CHEBI:29105"/>
    </ligand>
</feature>
<evidence type="ECO:0000256" key="2">
    <source>
        <dbReference type="ARBA" id="ARBA00008488"/>
    </source>
</evidence>
<keyword evidence="6 8" id="KW-0472">Membrane</keyword>
<dbReference type="InterPro" id="IPR005744">
    <property type="entry name" value="Hy-lIII"/>
</dbReference>
<feature type="transmembrane region" description="Helical" evidence="8">
    <location>
        <begin position="104"/>
        <end position="121"/>
    </location>
</feature>
<comment type="subcellular location">
    <subcellularLocation>
        <location evidence="1">Cell membrane</location>
        <topology evidence="1">Multi-pass membrane protein</topology>
    </subcellularLocation>
</comment>
<feature type="transmembrane region" description="Helical" evidence="8">
    <location>
        <begin position="154"/>
        <end position="174"/>
    </location>
</feature>
<evidence type="ECO:0000313" key="9">
    <source>
        <dbReference type="EMBL" id="AXI02479.1"/>
    </source>
</evidence>
<feature type="transmembrane region" description="Helical" evidence="8">
    <location>
        <begin position="63"/>
        <end position="84"/>
    </location>
</feature>